<reference evidence="6" key="1">
    <citation type="journal article" date="2019" name="Int. J. Syst. Evol. Microbiol.">
        <title>The Global Catalogue of Microorganisms (GCM) 10K type strain sequencing project: providing services to taxonomists for standard genome sequencing and annotation.</title>
        <authorList>
            <consortium name="The Broad Institute Genomics Platform"/>
            <consortium name="The Broad Institute Genome Sequencing Center for Infectious Disease"/>
            <person name="Wu L."/>
            <person name="Ma J."/>
        </authorList>
    </citation>
    <scope>NUCLEOTIDE SEQUENCE [LARGE SCALE GENOMIC DNA]</scope>
    <source>
        <strain evidence="6">CGMCC 1.10130</strain>
    </source>
</reference>
<evidence type="ECO:0000256" key="2">
    <source>
        <dbReference type="ARBA" id="ARBA00022448"/>
    </source>
</evidence>
<dbReference type="Pfam" id="PF13416">
    <property type="entry name" value="SBP_bac_8"/>
    <property type="match status" value="1"/>
</dbReference>
<evidence type="ECO:0000256" key="3">
    <source>
        <dbReference type="ARBA" id="ARBA00022729"/>
    </source>
</evidence>
<dbReference type="InterPro" id="IPR006059">
    <property type="entry name" value="SBP"/>
</dbReference>
<dbReference type="PRINTS" id="PR00909">
    <property type="entry name" value="SPERMDNBNDNG"/>
</dbReference>
<dbReference type="GO" id="GO:0019808">
    <property type="term" value="F:polyamine binding"/>
    <property type="evidence" value="ECO:0007669"/>
    <property type="project" value="InterPro"/>
</dbReference>
<dbReference type="GO" id="GO:0015846">
    <property type="term" value="P:polyamine transport"/>
    <property type="evidence" value="ECO:0007669"/>
    <property type="project" value="InterPro"/>
</dbReference>
<dbReference type="Gene3D" id="3.40.190.10">
    <property type="entry name" value="Periplasmic binding protein-like II"/>
    <property type="match status" value="2"/>
</dbReference>
<dbReference type="RefSeq" id="WP_087504401.1">
    <property type="nucleotide sequence ID" value="NZ_BMDX01000002.1"/>
</dbReference>
<organism evidence="5 6">
    <name type="scientific">Neiella marina</name>
    <dbReference type="NCBI Taxonomy" id="508461"/>
    <lineage>
        <taxon>Bacteria</taxon>
        <taxon>Pseudomonadati</taxon>
        <taxon>Pseudomonadota</taxon>
        <taxon>Gammaproteobacteria</taxon>
        <taxon>Alteromonadales</taxon>
        <taxon>Echinimonadaceae</taxon>
        <taxon>Neiella</taxon>
    </lineage>
</organism>
<proteinExistence type="predicted"/>
<keyword evidence="3" id="KW-0732">Signal</keyword>
<dbReference type="PANTHER" id="PTHR30222">
    <property type="entry name" value="SPERMIDINE/PUTRESCINE-BINDING PERIPLASMIC PROTEIN"/>
    <property type="match status" value="1"/>
</dbReference>
<dbReference type="GO" id="GO:0042597">
    <property type="term" value="C:periplasmic space"/>
    <property type="evidence" value="ECO:0007669"/>
    <property type="project" value="UniProtKB-SubCell"/>
</dbReference>
<evidence type="ECO:0000313" key="6">
    <source>
        <dbReference type="Proteomes" id="UP000619743"/>
    </source>
</evidence>
<evidence type="ECO:0000313" key="5">
    <source>
        <dbReference type="EMBL" id="GGA67586.1"/>
    </source>
</evidence>
<dbReference type="EMBL" id="BMDX01000002">
    <property type="protein sequence ID" value="GGA67586.1"/>
    <property type="molecule type" value="Genomic_DNA"/>
</dbReference>
<comment type="subcellular location">
    <subcellularLocation>
        <location evidence="1">Periplasm</location>
    </subcellularLocation>
</comment>
<keyword evidence="2" id="KW-0813">Transport</keyword>
<dbReference type="AlphaFoldDB" id="A0A8J2XL98"/>
<accession>A0A8J2XL98</accession>
<dbReference type="Proteomes" id="UP000619743">
    <property type="component" value="Unassembled WGS sequence"/>
</dbReference>
<sequence length="360" mass="40665">MSQIGLHFRKLLLAFIVFLGCSAVTYAEQVLNILTWEEYLSPEVKSAFEQQTGIELRIAYFDSDEMRDQILSSQAGRYIDIALMDSQQMNLYTAQNRLAELNPSLLPNLQHLDPSIHRACNATDQVYGVAYSWGTLGVVYRADLVKPEDIDSWSKFLNPPTYLRGHIAGHVDLFDSLIPALISLNHPINTNKVEHLREAFELSKLWLPNVRTLEYIITAAQSYPEFNQLFAALAYSGDQKILNELSGSEQWRYLLPSDGSLLWTDCFTVISQSQNQAAAVQFLNFIQQPENAALNAEYTHTATPNLAALPLTSEQYRQDPLVHISEPQLKQLQPYAPVTIDAINLRSRILSALEKIHATQ</sequence>
<evidence type="ECO:0000256" key="4">
    <source>
        <dbReference type="ARBA" id="ARBA00022764"/>
    </source>
</evidence>
<comment type="caution">
    <text evidence="5">The sequence shown here is derived from an EMBL/GenBank/DDBJ whole genome shotgun (WGS) entry which is preliminary data.</text>
</comment>
<dbReference type="OrthoDB" id="9769319at2"/>
<name>A0A8J2XL98_9GAMM</name>
<keyword evidence="4" id="KW-0574">Periplasm</keyword>
<keyword evidence="6" id="KW-1185">Reference proteome</keyword>
<protein>
    <submittedName>
        <fullName evidence="5">Norspermidine sensor</fullName>
    </submittedName>
</protein>
<dbReference type="SUPFAM" id="SSF53850">
    <property type="entry name" value="Periplasmic binding protein-like II"/>
    <property type="match status" value="1"/>
</dbReference>
<dbReference type="InterPro" id="IPR001188">
    <property type="entry name" value="Sperm_putr-bd"/>
</dbReference>
<evidence type="ECO:0000256" key="1">
    <source>
        <dbReference type="ARBA" id="ARBA00004418"/>
    </source>
</evidence>
<gene>
    <name evidence="5" type="primary">nspS</name>
    <name evidence="5" type="ORF">GCM10011369_06540</name>
</gene>
<dbReference type="CDD" id="cd13590">
    <property type="entry name" value="PBP2_PotD_PotF_like"/>
    <property type="match status" value="1"/>
</dbReference>
<dbReference type="PANTHER" id="PTHR30222:SF12">
    <property type="entry name" value="NORSPERMIDINE SENSOR"/>
    <property type="match status" value="1"/>
</dbReference>